<keyword evidence="1 2" id="KW-0732">Signal</keyword>
<evidence type="ECO:0000313" key="4">
    <source>
        <dbReference type="EMBL" id="KAF4391306.1"/>
    </source>
</evidence>
<dbReference type="Pfam" id="PF05617">
    <property type="entry name" value="Prolamin_like"/>
    <property type="match status" value="2"/>
</dbReference>
<evidence type="ECO:0000256" key="1">
    <source>
        <dbReference type="ARBA" id="ARBA00022729"/>
    </source>
</evidence>
<feature type="domain" description="Prolamin-like" evidence="3">
    <location>
        <begin position="35"/>
        <end position="80"/>
    </location>
</feature>
<dbReference type="EMBL" id="JAATIQ010000060">
    <property type="protein sequence ID" value="KAF4391306.1"/>
    <property type="molecule type" value="Genomic_DNA"/>
</dbReference>
<name>A0A7J6H7P1_CANSA</name>
<keyword evidence="5" id="KW-1185">Reference proteome</keyword>
<dbReference type="Proteomes" id="UP000583929">
    <property type="component" value="Unassembled WGS sequence"/>
</dbReference>
<evidence type="ECO:0000313" key="5">
    <source>
        <dbReference type="Proteomes" id="UP000583929"/>
    </source>
</evidence>
<feature type="chain" id="PRO_5029860498" description="Prolamin-like domain-containing protein" evidence="2">
    <location>
        <begin position="21"/>
        <end position="183"/>
    </location>
</feature>
<sequence length="183" mass="20483">MARFSIFLFSLLVALSFCNAQPLSNVNKTHTSCEELQQLQPCSANIFSFFIRKQPINSTCCESILSIADKCSGDPMPIWFLKSQKYCTIVNTIKSTPPISSMAAKQKSTPLNVTSPVVDGFKQNCIHELHRLTPCIGDIKAHIWTNSSINSTCCATILDVGDQCQWDSRPLWFARSKDFCKNH</sequence>
<organism evidence="4 5">
    <name type="scientific">Cannabis sativa</name>
    <name type="common">Hemp</name>
    <name type="synonym">Marijuana</name>
    <dbReference type="NCBI Taxonomy" id="3483"/>
    <lineage>
        <taxon>Eukaryota</taxon>
        <taxon>Viridiplantae</taxon>
        <taxon>Streptophyta</taxon>
        <taxon>Embryophyta</taxon>
        <taxon>Tracheophyta</taxon>
        <taxon>Spermatophyta</taxon>
        <taxon>Magnoliopsida</taxon>
        <taxon>eudicotyledons</taxon>
        <taxon>Gunneridae</taxon>
        <taxon>Pentapetalae</taxon>
        <taxon>rosids</taxon>
        <taxon>fabids</taxon>
        <taxon>Rosales</taxon>
        <taxon>Cannabaceae</taxon>
        <taxon>Cannabis</taxon>
    </lineage>
</organism>
<evidence type="ECO:0000259" key="3">
    <source>
        <dbReference type="Pfam" id="PF05617"/>
    </source>
</evidence>
<dbReference type="InterPro" id="IPR008502">
    <property type="entry name" value="Prolamin-like"/>
</dbReference>
<evidence type="ECO:0000256" key="2">
    <source>
        <dbReference type="SAM" id="SignalP"/>
    </source>
</evidence>
<accession>A0A7J6H7P1</accession>
<feature type="signal peptide" evidence="2">
    <location>
        <begin position="1"/>
        <end position="20"/>
    </location>
</feature>
<dbReference type="AlphaFoldDB" id="A0A7J6H7P1"/>
<protein>
    <recommendedName>
        <fullName evidence="3">Prolamin-like domain-containing protein</fullName>
    </recommendedName>
</protein>
<comment type="caution">
    <text evidence="4">The sequence shown here is derived from an EMBL/GenBank/DDBJ whole genome shotgun (WGS) entry which is preliminary data.</text>
</comment>
<feature type="domain" description="Prolamin-like" evidence="3">
    <location>
        <begin position="124"/>
        <end position="171"/>
    </location>
</feature>
<reference evidence="4 5" key="1">
    <citation type="journal article" date="2020" name="bioRxiv">
        <title>Sequence and annotation of 42 cannabis genomes reveals extensive copy number variation in cannabinoid synthesis and pathogen resistance genes.</title>
        <authorList>
            <person name="Mckernan K.J."/>
            <person name="Helbert Y."/>
            <person name="Kane L.T."/>
            <person name="Ebling H."/>
            <person name="Zhang L."/>
            <person name="Liu B."/>
            <person name="Eaton Z."/>
            <person name="Mclaughlin S."/>
            <person name="Kingan S."/>
            <person name="Baybayan P."/>
            <person name="Concepcion G."/>
            <person name="Jordan M."/>
            <person name="Riva A."/>
            <person name="Barbazuk W."/>
            <person name="Harkins T."/>
        </authorList>
    </citation>
    <scope>NUCLEOTIDE SEQUENCE [LARGE SCALE GENOMIC DNA]</scope>
    <source>
        <strain evidence="5">cv. Jamaican Lion 4</strain>
        <tissue evidence="4">Leaf</tissue>
    </source>
</reference>
<proteinExistence type="predicted"/>
<gene>
    <name evidence="4" type="ORF">G4B88_016616</name>
</gene>